<dbReference type="RefSeq" id="WP_189154677.1">
    <property type="nucleotide sequence ID" value="NZ_BMNC01000003.1"/>
</dbReference>
<sequence length="82" mass="8943">MQPEFQASPPSSPRFDKSRHAAQDFAQARLAAEISELHQQRQAARRVAERSRDAGDCLDLLSMLGLANLPVSTALAAEGARR</sequence>
<feature type="region of interest" description="Disordered" evidence="1">
    <location>
        <begin position="1"/>
        <end position="21"/>
    </location>
</feature>
<name>A0ABQ2HRB1_9PSEU</name>
<dbReference type="Proteomes" id="UP000597656">
    <property type="component" value="Unassembled WGS sequence"/>
</dbReference>
<keyword evidence="3" id="KW-1185">Reference proteome</keyword>
<protein>
    <submittedName>
        <fullName evidence="2">Uncharacterized protein</fullName>
    </submittedName>
</protein>
<gene>
    <name evidence="2" type="ORF">GCM10011609_23080</name>
</gene>
<proteinExistence type="predicted"/>
<organism evidence="2 3">
    <name type="scientific">Lentzea pudingi</name>
    <dbReference type="NCBI Taxonomy" id="1789439"/>
    <lineage>
        <taxon>Bacteria</taxon>
        <taxon>Bacillati</taxon>
        <taxon>Actinomycetota</taxon>
        <taxon>Actinomycetes</taxon>
        <taxon>Pseudonocardiales</taxon>
        <taxon>Pseudonocardiaceae</taxon>
        <taxon>Lentzea</taxon>
    </lineage>
</organism>
<accession>A0ABQ2HRB1</accession>
<evidence type="ECO:0000256" key="1">
    <source>
        <dbReference type="SAM" id="MobiDB-lite"/>
    </source>
</evidence>
<dbReference type="EMBL" id="BMNC01000003">
    <property type="protein sequence ID" value="GGM86087.1"/>
    <property type="molecule type" value="Genomic_DNA"/>
</dbReference>
<reference evidence="3" key="1">
    <citation type="journal article" date="2019" name="Int. J. Syst. Evol. Microbiol.">
        <title>The Global Catalogue of Microorganisms (GCM) 10K type strain sequencing project: providing services to taxonomists for standard genome sequencing and annotation.</title>
        <authorList>
            <consortium name="The Broad Institute Genomics Platform"/>
            <consortium name="The Broad Institute Genome Sequencing Center for Infectious Disease"/>
            <person name="Wu L."/>
            <person name="Ma J."/>
        </authorList>
    </citation>
    <scope>NUCLEOTIDE SEQUENCE [LARGE SCALE GENOMIC DNA]</scope>
    <source>
        <strain evidence="3">CGMCC 4.7319</strain>
    </source>
</reference>
<comment type="caution">
    <text evidence="2">The sequence shown here is derived from an EMBL/GenBank/DDBJ whole genome shotgun (WGS) entry which is preliminary data.</text>
</comment>
<evidence type="ECO:0000313" key="3">
    <source>
        <dbReference type="Proteomes" id="UP000597656"/>
    </source>
</evidence>
<evidence type="ECO:0000313" key="2">
    <source>
        <dbReference type="EMBL" id="GGM86087.1"/>
    </source>
</evidence>